<organism evidence="1 2">
    <name type="scientific">Racocetra fulgida</name>
    <dbReference type="NCBI Taxonomy" id="60492"/>
    <lineage>
        <taxon>Eukaryota</taxon>
        <taxon>Fungi</taxon>
        <taxon>Fungi incertae sedis</taxon>
        <taxon>Mucoromycota</taxon>
        <taxon>Glomeromycotina</taxon>
        <taxon>Glomeromycetes</taxon>
        <taxon>Diversisporales</taxon>
        <taxon>Gigasporaceae</taxon>
        <taxon>Racocetra</taxon>
    </lineage>
</organism>
<proteinExistence type="predicted"/>
<dbReference type="AlphaFoldDB" id="A0A9N9IHU8"/>
<name>A0A9N9IHU8_9GLOM</name>
<sequence>SITSSTTITQEKSNLPIDFYLLHQLSSIEQKAIDKKIACAFYA</sequence>
<evidence type="ECO:0000313" key="2">
    <source>
        <dbReference type="Proteomes" id="UP000789396"/>
    </source>
</evidence>
<keyword evidence="2" id="KW-1185">Reference proteome</keyword>
<dbReference type="EMBL" id="CAJVPZ010029926">
    <property type="protein sequence ID" value="CAG8735438.1"/>
    <property type="molecule type" value="Genomic_DNA"/>
</dbReference>
<comment type="caution">
    <text evidence="1">The sequence shown here is derived from an EMBL/GenBank/DDBJ whole genome shotgun (WGS) entry which is preliminary data.</text>
</comment>
<reference evidence="1" key="1">
    <citation type="submission" date="2021-06" db="EMBL/GenBank/DDBJ databases">
        <authorList>
            <person name="Kallberg Y."/>
            <person name="Tangrot J."/>
            <person name="Rosling A."/>
        </authorList>
    </citation>
    <scope>NUCLEOTIDE SEQUENCE</scope>
    <source>
        <strain evidence="1">IN212</strain>
    </source>
</reference>
<feature type="non-terminal residue" evidence="1">
    <location>
        <position position="43"/>
    </location>
</feature>
<feature type="non-terminal residue" evidence="1">
    <location>
        <position position="1"/>
    </location>
</feature>
<protein>
    <submittedName>
        <fullName evidence="1">8349_t:CDS:1</fullName>
    </submittedName>
</protein>
<dbReference type="Proteomes" id="UP000789396">
    <property type="component" value="Unassembled WGS sequence"/>
</dbReference>
<evidence type="ECO:0000313" key="1">
    <source>
        <dbReference type="EMBL" id="CAG8735438.1"/>
    </source>
</evidence>
<gene>
    <name evidence="1" type="ORF">RFULGI_LOCUS12458</name>
</gene>
<accession>A0A9N9IHU8</accession>